<dbReference type="InterPro" id="IPR001123">
    <property type="entry name" value="LeuE-type"/>
</dbReference>
<protein>
    <submittedName>
        <fullName evidence="6">Threonine/homoserine/homoserine lactone efflux protein</fullName>
    </submittedName>
</protein>
<keyword evidence="3" id="KW-0812">Transmembrane</keyword>
<dbReference type="PANTHER" id="PTHR30086:SF20">
    <property type="entry name" value="ARGININE EXPORTER PROTEIN ARGO-RELATED"/>
    <property type="match status" value="1"/>
</dbReference>
<dbReference type="Proteomes" id="UP000183263">
    <property type="component" value="Unassembled WGS sequence"/>
</dbReference>
<comment type="subcellular location">
    <subcellularLocation>
        <location evidence="1">Cell membrane</location>
        <topology evidence="1">Multi-pass membrane protein</topology>
    </subcellularLocation>
</comment>
<dbReference type="AlphaFoldDB" id="A0A1G8AWJ4"/>
<evidence type="ECO:0000313" key="7">
    <source>
        <dbReference type="Proteomes" id="UP000183263"/>
    </source>
</evidence>
<accession>A0A1G8AWJ4</accession>
<keyword evidence="7" id="KW-1185">Reference proteome</keyword>
<dbReference type="EMBL" id="FNDN01000001">
    <property type="protein sequence ID" value="SDH25321.1"/>
    <property type="molecule type" value="Genomic_DNA"/>
</dbReference>
<dbReference type="PIRSF" id="PIRSF006324">
    <property type="entry name" value="LeuE"/>
    <property type="match status" value="1"/>
</dbReference>
<dbReference type="GO" id="GO:0015171">
    <property type="term" value="F:amino acid transmembrane transporter activity"/>
    <property type="evidence" value="ECO:0007669"/>
    <property type="project" value="TreeGrafter"/>
</dbReference>
<dbReference type="GO" id="GO:0005886">
    <property type="term" value="C:plasma membrane"/>
    <property type="evidence" value="ECO:0007669"/>
    <property type="project" value="UniProtKB-SubCell"/>
</dbReference>
<keyword evidence="4" id="KW-1133">Transmembrane helix</keyword>
<dbReference type="PANTHER" id="PTHR30086">
    <property type="entry name" value="ARGININE EXPORTER PROTEIN ARGO"/>
    <property type="match status" value="1"/>
</dbReference>
<evidence type="ECO:0000256" key="1">
    <source>
        <dbReference type="ARBA" id="ARBA00004651"/>
    </source>
</evidence>
<sequence>MVEVTAVSAVAVIALGMVLTPGPNMIYLISRSLAHGRRAGLVSLAGVAAGFACYLLAATLGVSAVFAAVPQLYTAVKTAGVAYLAWLAWRTFRGGSASTLTPAPGGESDRRLFAMGLATNLANPKIALMYVALIPQFVTPDSGAVWVQSLLLGGIQIVVALTVNAIVVLAAGSLSRVVGGGSGRAARWTTGSALGGMSVWLALDRSRPV</sequence>
<proteinExistence type="predicted"/>
<dbReference type="Pfam" id="PF01810">
    <property type="entry name" value="LysE"/>
    <property type="match status" value="1"/>
</dbReference>
<gene>
    <name evidence="6" type="ORF">SAMN05444695_101564</name>
</gene>
<evidence type="ECO:0000256" key="4">
    <source>
        <dbReference type="ARBA" id="ARBA00022989"/>
    </source>
</evidence>
<keyword evidence="5" id="KW-0472">Membrane</keyword>
<keyword evidence="2" id="KW-1003">Cell membrane</keyword>
<organism evidence="6 7">
    <name type="scientific">Rhodococcus triatomae</name>
    <dbReference type="NCBI Taxonomy" id="300028"/>
    <lineage>
        <taxon>Bacteria</taxon>
        <taxon>Bacillati</taxon>
        <taxon>Actinomycetota</taxon>
        <taxon>Actinomycetes</taxon>
        <taxon>Mycobacteriales</taxon>
        <taxon>Nocardiaceae</taxon>
        <taxon>Rhodococcus</taxon>
    </lineage>
</organism>
<evidence type="ECO:0000256" key="3">
    <source>
        <dbReference type="ARBA" id="ARBA00022692"/>
    </source>
</evidence>
<evidence type="ECO:0000256" key="2">
    <source>
        <dbReference type="ARBA" id="ARBA00022475"/>
    </source>
</evidence>
<dbReference type="RefSeq" id="WP_072736092.1">
    <property type="nucleotide sequence ID" value="NZ_CP048813.1"/>
</dbReference>
<name>A0A1G8AWJ4_9NOCA</name>
<reference evidence="6 7" key="1">
    <citation type="submission" date="2016-10" db="EMBL/GenBank/DDBJ databases">
        <authorList>
            <person name="de Groot N.N."/>
        </authorList>
    </citation>
    <scope>NUCLEOTIDE SEQUENCE [LARGE SCALE GENOMIC DNA]</scope>
    <source>
        <strain evidence="6 7">DSM 44892</strain>
    </source>
</reference>
<evidence type="ECO:0000313" key="6">
    <source>
        <dbReference type="EMBL" id="SDH25321.1"/>
    </source>
</evidence>
<dbReference type="OrthoDB" id="3175972at2"/>
<evidence type="ECO:0000256" key="5">
    <source>
        <dbReference type="ARBA" id="ARBA00023136"/>
    </source>
</evidence>